<dbReference type="EMBL" id="CAJPVJ010005363">
    <property type="protein sequence ID" value="CAG2169464.1"/>
    <property type="molecule type" value="Genomic_DNA"/>
</dbReference>
<dbReference type="InterPro" id="IPR029016">
    <property type="entry name" value="GAF-like_dom_sf"/>
</dbReference>
<dbReference type="Proteomes" id="UP000728032">
    <property type="component" value="Unassembled WGS sequence"/>
</dbReference>
<gene>
    <name evidence="1" type="ORF">ONB1V03_LOCUS8941</name>
</gene>
<name>A0A7R9M2F4_9ACAR</name>
<dbReference type="Gene3D" id="3.30.450.40">
    <property type="match status" value="1"/>
</dbReference>
<evidence type="ECO:0000313" key="2">
    <source>
        <dbReference type="Proteomes" id="UP000728032"/>
    </source>
</evidence>
<organism evidence="1">
    <name type="scientific">Oppiella nova</name>
    <dbReference type="NCBI Taxonomy" id="334625"/>
    <lineage>
        <taxon>Eukaryota</taxon>
        <taxon>Metazoa</taxon>
        <taxon>Ecdysozoa</taxon>
        <taxon>Arthropoda</taxon>
        <taxon>Chelicerata</taxon>
        <taxon>Arachnida</taxon>
        <taxon>Acari</taxon>
        <taxon>Acariformes</taxon>
        <taxon>Sarcoptiformes</taxon>
        <taxon>Oribatida</taxon>
        <taxon>Brachypylina</taxon>
        <taxon>Oppioidea</taxon>
        <taxon>Oppiidae</taxon>
        <taxon>Oppiella</taxon>
    </lineage>
</organism>
<proteinExistence type="predicted"/>
<reference evidence="1" key="1">
    <citation type="submission" date="2020-11" db="EMBL/GenBank/DDBJ databases">
        <authorList>
            <person name="Tran Van P."/>
        </authorList>
    </citation>
    <scope>NUCLEOTIDE SEQUENCE</scope>
</reference>
<dbReference type="OrthoDB" id="295473at2759"/>
<protein>
    <recommendedName>
        <fullName evidence="3">GAF domain-containing protein</fullName>
    </recommendedName>
</protein>
<keyword evidence="2" id="KW-1185">Reference proteome</keyword>
<accession>A0A7R9M2F4</accession>
<dbReference type="AlphaFoldDB" id="A0A7R9M2F4"/>
<dbReference type="SUPFAM" id="SSF55781">
    <property type="entry name" value="GAF domain-like"/>
    <property type="match status" value="1"/>
</dbReference>
<evidence type="ECO:0000313" key="1">
    <source>
        <dbReference type="EMBL" id="CAD7652277.1"/>
    </source>
</evidence>
<dbReference type="EMBL" id="OC920188">
    <property type="protein sequence ID" value="CAD7652277.1"/>
    <property type="molecule type" value="Genomic_DNA"/>
</dbReference>
<sequence>MHNMVCVMDSNQFENISRLAHHRNVDNTDMTLALYVSKFKKAITCCVDEYDSRFPNGVPKAPQCTSFAMALPIVQSDNTIIGVLELYRKKGSPYFFEEDEEIANSYLVWGGVALHYAESSAPT</sequence>
<evidence type="ECO:0008006" key="3">
    <source>
        <dbReference type="Google" id="ProtNLM"/>
    </source>
</evidence>